<name>B0C9Q3_ACAM1</name>
<dbReference type="KEGG" id="amr:AM1_5238"/>
<organism evidence="1 2">
    <name type="scientific">Acaryochloris marina (strain MBIC 11017)</name>
    <dbReference type="NCBI Taxonomy" id="329726"/>
    <lineage>
        <taxon>Bacteria</taxon>
        <taxon>Bacillati</taxon>
        <taxon>Cyanobacteriota</taxon>
        <taxon>Cyanophyceae</taxon>
        <taxon>Acaryochloridales</taxon>
        <taxon>Acaryochloridaceae</taxon>
        <taxon>Acaryochloris</taxon>
    </lineage>
</organism>
<dbReference type="HOGENOM" id="CLU_3338758_0_0_3"/>
<evidence type="ECO:0000313" key="2">
    <source>
        <dbReference type="Proteomes" id="UP000000268"/>
    </source>
</evidence>
<sequence>MDRSGSSKRPVAKSGEGLMDGLDRFVEWRQGTLLGFG</sequence>
<protein>
    <submittedName>
        <fullName evidence="1">Uncharacterized protein</fullName>
    </submittedName>
</protein>
<keyword evidence="2" id="KW-1185">Reference proteome</keyword>
<dbReference type="AlphaFoldDB" id="B0C9Q3"/>
<evidence type="ECO:0000313" key="1">
    <source>
        <dbReference type="EMBL" id="ABW30201.1"/>
    </source>
</evidence>
<dbReference type="Proteomes" id="UP000000268">
    <property type="component" value="Chromosome"/>
</dbReference>
<dbReference type="EMBL" id="CP000828">
    <property type="protein sequence ID" value="ABW30201.1"/>
    <property type="molecule type" value="Genomic_DNA"/>
</dbReference>
<reference evidence="1 2" key="1">
    <citation type="journal article" date="2008" name="Proc. Natl. Acad. Sci. U.S.A.">
        <title>Niche adaptation and genome expansion in the chlorophyll d-producing cyanobacterium Acaryochloris marina.</title>
        <authorList>
            <person name="Swingley W.D."/>
            <person name="Chen M."/>
            <person name="Cheung P.C."/>
            <person name="Conrad A.L."/>
            <person name="Dejesa L.C."/>
            <person name="Hao J."/>
            <person name="Honchak B.M."/>
            <person name="Karbach L.E."/>
            <person name="Kurdoglu A."/>
            <person name="Lahiri S."/>
            <person name="Mastrian S.D."/>
            <person name="Miyashita H."/>
            <person name="Page L."/>
            <person name="Ramakrishna P."/>
            <person name="Satoh S."/>
            <person name="Sattley W.M."/>
            <person name="Shimada Y."/>
            <person name="Taylor H.L."/>
            <person name="Tomo T."/>
            <person name="Tsuchiya T."/>
            <person name="Wang Z.T."/>
            <person name="Raymond J."/>
            <person name="Mimuro M."/>
            <person name="Blankenship R.E."/>
            <person name="Touchman J.W."/>
        </authorList>
    </citation>
    <scope>NUCLEOTIDE SEQUENCE [LARGE SCALE GENOMIC DNA]</scope>
    <source>
        <strain evidence="2">MBIC 11017</strain>
    </source>
</reference>
<accession>B0C9Q3</accession>
<proteinExistence type="predicted"/>
<gene>
    <name evidence="1" type="ordered locus">AM1_5238</name>
</gene>